<feature type="domain" description="Rhodanese" evidence="1">
    <location>
        <begin position="21"/>
        <end position="104"/>
    </location>
</feature>
<keyword evidence="2" id="KW-0808">Transferase</keyword>
<dbReference type="STRING" id="1314751.GCA_001591425_03943"/>
<dbReference type="PROSITE" id="PS50206">
    <property type="entry name" value="RHODANESE_3"/>
    <property type="match status" value="1"/>
</dbReference>
<evidence type="ECO:0000313" key="2">
    <source>
        <dbReference type="EMBL" id="AST93617.1"/>
    </source>
</evidence>
<reference evidence="2 3" key="1">
    <citation type="submission" date="2016-12" db="EMBL/GenBank/DDBJ databases">
        <title>The whole genome sequencing and assembly of Bacillus cohnii DSM 6307T strain.</title>
        <authorList>
            <person name="Lee Y.-J."/>
            <person name="Yi H."/>
            <person name="Bahn Y.-S."/>
            <person name="Kim J.F."/>
            <person name="Lee D.-W."/>
        </authorList>
    </citation>
    <scope>NUCLEOTIDE SEQUENCE [LARGE SCALE GENOMIC DNA]</scope>
    <source>
        <strain evidence="2 3">DSM 6307</strain>
    </source>
</reference>
<dbReference type="InterPro" id="IPR036873">
    <property type="entry name" value="Rhodanese-like_dom_sf"/>
</dbReference>
<dbReference type="SMART" id="SM00450">
    <property type="entry name" value="RHOD"/>
    <property type="match status" value="1"/>
</dbReference>
<dbReference type="PANTHER" id="PTHR43031:SF17">
    <property type="entry name" value="SULFURTRANSFERASE YTWF-RELATED"/>
    <property type="match status" value="1"/>
</dbReference>
<dbReference type="Gene3D" id="3.40.250.10">
    <property type="entry name" value="Rhodanese-like domain"/>
    <property type="match status" value="1"/>
</dbReference>
<dbReference type="InterPro" id="IPR001763">
    <property type="entry name" value="Rhodanese-like_dom"/>
</dbReference>
<proteinExistence type="predicted"/>
<accession>A0A223KW39</accession>
<dbReference type="Pfam" id="PF00581">
    <property type="entry name" value="Rhodanese"/>
    <property type="match status" value="1"/>
</dbReference>
<dbReference type="GO" id="GO:0016740">
    <property type="term" value="F:transferase activity"/>
    <property type="evidence" value="ECO:0007669"/>
    <property type="project" value="UniProtKB-KW"/>
</dbReference>
<evidence type="ECO:0000313" key="3">
    <source>
        <dbReference type="Proteomes" id="UP000215224"/>
    </source>
</evidence>
<dbReference type="CDD" id="cd00158">
    <property type="entry name" value="RHOD"/>
    <property type="match status" value="1"/>
</dbReference>
<gene>
    <name evidence="2" type="ORF">BC6307_21280</name>
</gene>
<name>A0A223KW39_9BACI</name>
<dbReference type="RefSeq" id="WP_066419911.1">
    <property type="nucleotide sequence ID" value="NZ_CP018866.1"/>
</dbReference>
<dbReference type="PANTHER" id="PTHR43031">
    <property type="entry name" value="FAD-DEPENDENT OXIDOREDUCTASE"/>
    <property type="match status" value="1"/>
</dbReference>
<dbReference type="Proteomes" id="UP000215224">
    <property type="component" value="Chromosome"/>
</dbReference>
<dbReference type="EMBL" id="CP018866">
    <property type="protein sequence ID" value="AST93617.1"/>
    <property type="molecule type" value="Genomic_DNA"/>
</dbReference>
<sequence>MHTKSKVDEILPEEVSKKIDEGKAKSIIDVREHEEVAQGKIPGAYHIPLGELEDRLNEIDSEKEHIMVCRSGSRSGKASEFLQDKGYKVKNMVGGMLNWEDEVEKP</sequence>
<keyword evidence="3" id="KW-1185">Reference proteome</keyword>
<dbReference type="SUPFAM" id="SSF52821">
    <property type="entry name" value="Rhodanese/Cell cycle control phosphatase"/>
    <property type="match status" value="1"/>
</dbReference>
<dbReference type="KEGG" id="bcoh:BC6307_21280"/>
<dbReference type="AlphaFoldDB" id="A0A223KW39"/>
<protein>
    <submittedName>
        <fullName evidence="2">Sulfurtransferase</fullName>
    </submittedName>
</protein>
<organism evidence="2 3">
    <name type="scientific">Sutcliffiella cohnii</name>
    <dbReference type="NCBI Taxonomy" id="33932"/>
    <lineage>
        <taxon>Bacteria</taxon>
        <taxon>Bacillati</taxon>
        <taxon>Bacillota</taxon>
        <taxon>Bacilli</taxon>
        <taxon>Bacillales</taxon>
        <taxon>Bacillaceae</taxon>
        <taxon>Sutcliffiella</taxon>
    </lineage>
</organism>
<dbReference type="InterPro" id="IPR050229">
    <property type="entry name" value="GlpE_sulfurtransferase"/>
</dbReference>
<evidence type="ECO:0000259" key="1">
    <source>
        <dbReference type="PROSITE" id="PS50206"/>
    </source>
</evidence>